<proteinExistence type="predicted"/>
<reference evidence="1 2" key="1">
    <citation type="submission" date="2019-02" db="EMBL/GenBank/DDBJ databases">
        <title>Deep-cultivation of Planctomycetes and their phenomic and genomic characterization uncovers novel biology.</title>
        <authorList>
            <person name="Wiegand S."/>
            <person name="Jogler M."/>
            <person name="Boedeker C."/>
            <person name="Pinto D."/>
            <person name="Vollmers J."/>
            <person name="Rivas-Marin E."/>
            <person name="Kohn T."/>
            <person name="Peeters S.H."/>
            <person name="Heuer A."/>
            <person name="Rast P."/>
            <person name="Oberbeckmann S."/>
            <person name="Bunk B."/>
            <person name="Jeske O."/>
            <person name="Meyerdierks A."/>
            <person name="Storesund J.E."/>
            <person name="Kallscheuer N."/>
            <person name="Luecker S."/>
            <person name="Lage O.M."/>
            <person name="Pohl T."/>
            <person name="Merkel B.J."/>
            <person name="Hornburger P."/>
            <person name="Mueller R.-W."/>
            <person name="Bruemmer F."/>
            <person name="Labrenz M."/>
            <person name="Spormann A.M."/>
            <person name="Op Den Camp H."/>
            <person name="Overmann J."/>
            <person name="Amann R."/>
            <person name="Jetten M.S.M."/>
            <person name="Mascher T."/>
            <person name="Medema M.H."/>
            <person name="Devos D.P."/>
            <person name="Kaster A.-K."/>
            <person name="Ovreas L."/>
            <person name="Rohde M."/>
            <person name="Galperin M.Y."/>
            <person name="Jogler C."/>
        </authorList>
    </citation>
    <scope>NUCLEOTIDE SEQUENCE [LARGE SCALE GENOMIC DNA]</scope>
    <source>
        <strain evidence="1 2">Poly51</strain>
    </source>
</reference>
<dbReference type="OrthoDB" id="8212403at2"/>
<accession>A0A5C6FB42</accession>
<organism evidence="1 2">
    <name type="scientific">Rubripirellula tenax</name>
    <dbReference type="NCBI Taxonomy" id="2528015"/>
    <lineage>
        <taxon>Bacteria</taxon>
        <taxon>Pseudomonadati</taxon>
        <taxon>Planctomycetota</taxon>
        <taxon>Planctomycetia</taxon>
        <taxon>Pirellulales</taxon>
        <taxon>Pirellulaceae</taxon>
        <taxon>Rubripirellula</taxon>
    </lineage>
</organism>
<dbReference type="Proteomes" id="UP000318288">
    <property type="component" value="Unassembled WGS sequence"/>
</dbReference>
<gene>
    <name evidence="1" type="ORF">Poly51_14240</name>
</gene>
<dbReference type="Pfam" id="PF07585">
    <property type="entry name" value="BBP7"/>
    <property type="match status" value="1"/>
</dbReference>
<sequence>MLRRIRLSPRRSIVVALWLICVHSLIASHVFAQGNYLGPGPVVVNNSFTSSGDPYASNLAQASQWLPSGEAIFGRPNFSTPNLGGYLPGPMTIADRLWVRTEYLQWWTEGMDVPSLVTTGPATSARTQAGVLGQPGTNTLFGGGEINGDSSPGIRFRSGFWLTPQATFAIEGEYFQLLGNQSDDYRGSGNGSSVLARPFFDVSRGFDTAQLISFRDTASGSIAIDSDTDFKSFLINGRAGLCPTGICNANGETDRIDWIIGYRYMKLDDRLGFNERITSLIPTAPGTIAINESFRTSNEFRGLQLGVVHQANFKRAWLESLLRVAVGNNKRSTDIRGRTAITENGVTENYNGGLLAQRTNIGNFEQDEFTMIPEVGFTLGIRLTDWLDATVGYTMVYFPNVVRAGDQIDTDVNSNLFPPEDPAVTDGLRPLFKPVESQYWAHGLNLGAELRF</sequence>
<keyword evidence="2" id="KW-1185">Reference proteome</keyword>
<protein>
    <submittedName>
        <fullName evidence="1">Uncharacterized protein</fullName>
    </submittedName>
</protein>
<dbReference type="InterPro" id="IPR011446">
    <property type="entry name" value="BBP7"/>
</dbReference>
<dbReference type="AlphaFoldDB" id="A0A5C6FB42"/>
<evidence type="ECO:0000313" key="2">
    <source>
        <dbReference type="Proteomes" id="UP000318288"/>
    </source>
</evidence>
<evidence type="ECO:0000313" key="1">
    <source>
        <dbReference type="EMBL" id="TWU58645.1"/>
    </source>
</evidence>
<name>A0A5C6FB42_9BACT</name>
<dbReference type="EMBL" id="SJPW01000002">
    <property type="protein sequence ID" value="TWU58645.1"/>
    <property type="molecule type" value="Genomic_DNA"/>
</dbReference>
<comment type="caution">
    <text evidence="1">The sequence shown here is derived from an EMBL/GenBank/DDBJ whole genome shotgun (WGS) entry which is preliminary data.</text>
</comment>